<accession>A0A8H7BFZ6</accession>
<evidence type="ECO:0000313" key="3">
    <source>
        <dbReference type="EMBL" id="KAF7680787.1"/>
    </source>
</evidence>
<feature type="compositionally biased region" description="Basic and acidic residues" evidence="1">
    <location>
        <begin position="739"/>
        <end position="772"/>
    </location>
</feature>
<feature type="compositionally biased region" description="Low complexity" evidence="1">
    <location>
        <begin position="519"/>
        <end position="531"/>
    </location>
</feature>
<dbReference type="GeneID" id="62200663"/>
<dbReference type="PROSITE" id="PS51140">
    <property type="entry name" value="CUE"/>
    <property type="match status" value="1"/>
</dbReference>
<proteinExistence type="predicted"/>
<dbReference type="GO" id="GO:0031624">
    <property type="term" value="F:ubiquitin conjugating enzyme binding"/>
    <property type="evidence" value="ECO:0007669"/>
    <property type="project" value="TreeGrafter"/>
</dbReference>
<dbReference type="GO" id="GO:0006511">
    <property type="term" value="P:ubiquitin-dependent protein catabolic process"/>
    <property type="evidence" value="ECO:0007669"/>
    <property type="project" value="TreeGrafter"/>
</dbReference>
<organism evidence="3 4">
    <name type="scientific">Alternaria burnsii</name>
    <dbReference type="NCBI Taxonomy" id="1187904"/>
    <lineage>
        <taxon>Eukaryota</taxon>
        <taxon>Fungi</taxon>
        <taxon>Dikarya</taxon>
        <taxon>Ascomycota</taxon>
        <taxon>Pezizomycotina</taxon>
        <taxon>Dothideomycetes</taxon>
        <taxon>Pleosporomycetidae</taxon>
        <taxon>Pleosporales</taxon>
        <taxon>Pleosporineae</taxon>
        <taxon>Pleosporaceae</taxon>
        <taxon>Alternaria</taxon>
        <taxon>Alternaria sect. Alternaria</taxon>
    </lineage>
</organism>
<reference evidence="3" key="1">
    <citation type="submission" date="2020-01" db="EMBL/GenBank/DDBJ databases">
        <authorList>
            <person name="Feng Z.H.Z."/>
        </authorList>
    </citation>
    <scope>NUCLEOTIDE SEQUENCE</scope>
    <source>
        <strain evidence="3">CBS107.38</strain>
    </source>
</reference>
<feature type="region of interest" description="Disordered" evidence="1">
    <location>
        <begin position="694"/>
        <end position="910"/>
    </location>
</feature>
<feature type="compositionally biased region" description="Pro residues" evidence="1">
    <location>
        <begin position="603"/>
        <end position="612"/>
    </location>
</feature>
<sequence>MEERARIPVAPPITTPLSSYWHNPKSPFANIIEPEVDKGTQAYDYAIIGSGISGTAIAYNILNALPNARVVMLEAREICSGATGRNGGHTKAASYRSYTHHAQEFGKVEALKIARLEYANIVETHSMAKDLGLKCESTLCNTVDLIYDKPTFEAGKLAIQMLRADADEHEKEVGKMAWYQIHEEVADIQNKFSVAAKNSNPTVSSEEQLQGAFEYLAGRIHAYQFTTGLLKECVEKGLHLCTNTPVHDICPSAKSNSETGTRWDVFSQHNTVTTGNVIIATNGYTPYVMKELQGAIVPMRGQITAQRPGTATKLPSPLPTTYSFIYRDGYEYMIPRPLPNGGQHIVIGGGLGRLPAAGPSEYGTVDDGNLNPEISKYLHESLAGYFSAENWGEASKEEEARRVAQEWTGIMGATADGRPFVGEVPGKKGMWISAGFNGHGMVLCLKSAEALVKMMGTGHKSKAPDWFPESFLLTQDRLAKCRFQGRTDMQPPESPTTARELDFDDDNDTSAVSAQDNTKSPSPGSKSPKPGVRFNEEATEIPPQKPPRPVDPQVQAQNTLIEAFPSVDANVVKAVLVASGGKVEPAFNALLSMSDPNFKAEEAPPPQPPRPQPRSQLEQDEMYARQLAQHYQSQGGPGAQRGYASRGQAQRQRPGEADREHSFFDDDLPEIRKNIEQGFKETQKTVTNWISNFTKKLDSGEMEEYDRYGNVQYTGRQPPPQQRQNFGPSQSDQMYGIRKSAEQRRSADHNRYDADNRVIGDDFAKLELRDNEGPGPRSSSRPNANPDLFKPTPVSPPQSGPVDEVDALYRNPSPNNQGGQGKSSGKKWQPLTSVAPNPEPDDHDPFSLGDSDDEDKDVKKQDTNPEDTERLKNAAQNSPGPTTGKLRPAERSGSVSQKDATMEALLKEAK</sequence>
<dbReference type="InterPro" id="IPR006076">
    <property type="entry name" value="FAD-dep_OxRdtase"/>
</dbReference>
<dbReference type="GO" id="GO:0043130">
    <property type="term" value="F:ubiquitin binding"/>
    <property type="evidence" value="ECO:0007669"/>
    <property type="project" value="InterPro"/>
</dbReference>
<feature type="compositionally biased region" description="Basic and acidic residues" evidence="1">
    <location>
        <begin position="653"/>
        <end position="670"/>
    </location>
</feature>
<feature type="compositionally biased region" description="Basic and acidic residues" evidence="1">
    <location>
        <begin position="856"/>
        <end position="872"/>
    </location>
</feature>
<dbReference type="InterPro" id="IPR036188">
    <property type="entry name" value="FAD/NAD-bd_sf"/>
</dbReference>
<dbReference type="AlphaFoldDB" id="A0A8H7BFZ6"/>
<dbReference type="RefSeq" id="XP_038790777.1">
    <property type="nucleotide sequence ID" value="XM_038927485.1"/>
</dbReference>
<dbReference type="PANTHER" id="PTHR16461:SF5">
    <property type="entry name" value="TOLL-INTERACTING PROTEIN"/>
    <property type="match status" value="1"/>
</dbReference>
<dbReference type="SUPFAM" id="SSF46934">
    <property type="entry name" value="UBA-like"/>
    <property type="match status" value="1"/>
</dbReference>
<dbReference type="Gene3D" id="1.10.8.10">
    <property type="entry name" value="DNA helicase RuvA subunit, C-terminal domain"/>
    <property type="match status" value="1"/>
</dbReference>
<dbReference type="GO" id="GO:0005737">
    <property type="term" value="C:cytoplasm"/>
    <property type="evidence" value="ECO:0007669"/>
    <property type="project" value="TreeGrafter"/>
</dbReference>
<feature type="domain" description="CUE" evidence="2">
    <location>
        <begin position="551"/>
        <end position="595"/>
    </location>
</feature>
<reference evidence="3" key="2">
    <citation type="submission" date="2020-08" db="EMBL/GenBank/DDBJ databases">
        <title>Draft Genome Sequence of Cumin Blight Pathogen Alternaria burnsii.</title>
        <authorList>
            <person name="Feng Z."/>
        </authorList>
    </citation>
    <scope>NUCLEOTIDE SEQUENCE</scope>
    <source>
        <strain evidence="3">CBS107.38</strain>
    </source>
</reference>
<name>A0A8H7BFZ6_9PLEO</name>
<dbReference type="Gene3D" id="3.30.9.10">
    <property type="entry name" value="D-Amino Acid Oxidase, subunit A, domain 2"/>
    <property type="match status" value="1"/>
</dbReference>
<evidence type="ECO:0000313" key="4">
    <source>
        <dbReference type="Proteomes" id="UP000596902"/>
    </source>
</evidence>
<feature type="region of interest" description="Disordered" evidence="1">
    <location>
        <begin position="484"/>
        <end position="552"/>
    </location>
</feature>
<dbReference type="InterPro" id="IPR009060">
    <property type="entry name" value="UBA-like_sf"/>
</dbReference>
<protein>
    <submittedName>
        <fullName evidence="3">Fad dependent oxidoreductase-like protein</fullName>
    </submittedName>
</protein>
<dbReference type="SMART" id="SM00546">
    <property type="entry name" value="CUE"/>
    <property type="match status" value="1"/>
</dbReference>
<feature type="region of interest" description="Disordered" evidence="1">
    <location>
        <begin position="596"/>
        <end position="670"/>
    </location>
</feature>
<keyword evidence="4" id="KW-1185">Reference proteome</keyword>
<dbReference type="InterPro" id="IPR041807">
    <property type="entry name" value="Cue5/Don1_CUE"/>
</dbReference>
<comment type="caution">
    <text evidence="3">The sequence shown here is derived from an EMBL/GenBank/DDBJ whole genome shotgun (WGS) entry which is preliminary data.</text>
</comment>
<dbReference type="Proteomes" id="UP000596902">
    <property type="component" value="Unassembled WGS sequence"/>
</dbReference>
<gene>
    <name evidence="3" type="ORF">GT037_002438</name>
</gene>
<dbReference type="EMBL" id="JAAABM010000002">
    <property type="protein sequence ID" value="KAF7680787.1"/>
    <property type="molecule type" value="Genomic_DNA"/>
</dbReference>
<feature type="compositionally biased region" description="Polar residues" evidence="1">
    <location>
        <begin position="722"/>
        <end position="733"/>
    </location>
</feature>
<dbReference type="InterPro" id="IPR003892">
    <property type="entry name" value="CUE"/>
</dbReference>
<dbReference type="SUPFAM" id="SSF51905">
    <property type="entry name" value="FAD/NAD(P)-binding domain"/>
    <property type="match status" value="1"/>
</dbReference>
<dbReference type="FunFam" id="1.10.8.10:FF:000064">
    <property type="entry name" value="Similar to CUE domain-containing protein"/>
    <property type="match status" value="1"/>
</dbReference>
<evidence type="ECO:0000259" key="2">
    <source>
        <dbReference type="PROSITE" id="PS51140"/>
    </source>
</evidence>
<dbReference type="CDD" id="cd14372">
    <property type="entry name" value="CUE_Cue5p_like"/>
    <property type="match status" value="1"/>
</dbReference>
<dbReference type="Pfam" id="PF01266">
    <property type="entry name" value="DAO"/>
    <property type="match status" value="1"/>
</dbReference>
<dbReference type="Gene3D" id="3.50.50.60">
    <property type="entry name" value="FAD/NAD(P)-binding domain"/>
    <property type="match status" value="1"/>
</dbReference>
<evidence type="ECO:0000256" key="1">
    <source>
        <dbReference type="SAM" id="MobiDB-lite"/>
    </source>
</evidence>
<dbReference type="PANTHER" id="PTHR16461">
    <property type="entry name" value="TOLL-INTERACTING PROTEIN"/>
    <property type="match status" value="1"/>
</dbReference>
<feature type="compositionally biased region" description="Polar residues" evidence="1">
    <location>
        <begin position="509"/>
        <end position="518"/>
    </location>
</feature>
<dbReference type="Pfam" id="PF02845">
    <property type="entry name" value="CUE"/>
    <property type="match status" value="1"/>
</dbReference>